<evidence type="ECO:0000256" key="1">
    <source>
        <dbReference type="ARBA" id="ARBA00022737"/>
    </source>
</evidence>
<dbReference type="SUPFAM" id="SSF48371">
    <property type="entry name" value="ARM repeat"/>
    <property type="match status" value="1"/>
</dbReference>
<keyword evidence="1" id="KW-0677">Repeat</keyword>
<dbReference type="EMBL" id="VWPO01000002">
    <property type="protein sequence ID" value="NXY67026.1"/>
    <property type="molecule type" value="Genomic_DNA"/>
</dbReference>
<dbReference type="PANTHER" id="PTHR23120:SF42">
    <property type="entry name" value="MAESTRO HEAT-LIKE REPEAT FAMILY MEMBER 3"/>
    <property type="match status" value="1"/>
</dbReference>
<evidence type="ECO:0000259" key="3">
    <source>
        <dbReference type="Pfam" id="PF23227"/>
    </source>
</evidence>
<gene>
    <name evidence="4" type="primary">Mroh5</name>
    <name evidence="4" type="ORF">GLAPRA_R11519</name>
</gene>
<dbReference type="InterPro" id="IPR048465">
    <property type="entry name" value="Maestro-like_HEAT"/>
</dbReference>
<dbReference type="Pfam" id="PF21047">
    <property type="entry name" value="HEAT_Maestro"/>
    <property type="match status" value="1"/>
</dbReference>
<reference evidence="4 5" key="1">
    <citation type="submission" date="2019-09" db="EMBL/GenBank/DDBJ databases">
        <title>Bird 10,000 Genomes (B10K) Project - Family phase.</title>
        <authorList>
            <person name="Zhang G."/>
        </authorList>
    </citation>
    <scope>NUCLEOTIDE SEQUENCE [LARGE SCALE GENOMIC DNA]</scope>
    <source>
        <strain evidence="4">B10K-CU-031-08</strain>
        <tissue evidence="4">Muscle</tissue>
    </source>
</reference>
<feature type="non-terminal residue" evidence="4">
    <location>
        <position position="735"/>
    </location>
</feature>
<proteinExistence type="predicted"/>
<dbReference type="InterPro" id="IPR045206">
    <property type="entry name" value="Maestro_heat-like_prot"/>
</dbReference>
<accession>A0A7L4LNR1</accession>
<dbReference type="Gene3D" id="1.25.10.10">
    <property type="entry name" value="Leucine-rich Repeat Variant"/>
    <property type="match status" value="1"/>
</dbReference>
<feature type="domain" description="Maestro/Maestro-like HEAT-repeats" evidence="3">
    <location>
        <begin position="533"/>
        <end position="735"/>
    </location>
</feature>
<dbReference type="PANTHER" id="PTHR23120">
    <property type="entry name" value="MAESTRO-RELATED HEAT DOMAIN-CONTAINING"/>
    <property type="match status" value="1"/>
</dbReference>
<evidence type="ECO:0000313" key="5">
    <source>
        <dbReference type="Proteomes" id="UP000583049"/>
    </source>
</evidence>
<dbReference type="InterPro" id="IPR016024">
    <property type="entry name" value="ARM-type_fold"/>
</dbReference>
<dbReference type="AlphaFoldDB" id="A0A7L4LNR1"/>
<organism evidence="4 5">
    <name type="scientific">Glareola pratincola</name>
    <name type="common">Collared pratincole</name>
    <name type="synonym">Hirundo pratincola</name>
    <dbReference type="NCBI Taxonomy" id="43316"/>
    <lineage>
        <taxon>Eukaryota</taxon>
        <taxon>Metazoa</taxon>
        <taxon>Chordata</taxon>
        <taxon>Craniata</taxon>
        <taxon>Vertebrata</taxon>
        <taxon>Euteleostomi</taxon>
        <taxon>Archelosauria</taxon>
        <taxon>Archosauria</taxon>
        <taxon>Dinosauria</taxon>
        <taxon>Saurischia</taxon>
        <taxon>Theropoda</taxon>
        <taxon>Coelurosauria</taxon>
        <taxon>Aves</taxon>
        <taxon>Neognathae</taxon>
        <taxon>Neoaves</taxon>
        <taxon>Charadriiformes</taxon>
        <taxon>Glareolidae</taxon>
        <taxon>Glareola</taxon>
    </lineage>
</organism>
<dbReference type="InterPro" id="IPR011989">
    <property type="entry name" value="ARM-like"/>
</dbReference>
<dbReference type="Pfam" id="PF23227">
    <property type="entry name" value="HEAT_MROH2B_C"/>
    <property type="match status" value="1"/>
</dbReference>
<sequence length="735" mass="82683">SRAKLLLQEKESILRACFCSVFHLPPQDTQGPSACLYSETLAALDSMLQSLVRSAGTLGTMELQNIFQLLLPLTTSQTEVVEERAMARIATLANFMTSYTLPQICHCFVQATHRRHRCSKTQRFVMLGKLVGHLTLCCTCKDRGTRHQAAEALRHLHTFLVQQTSKRRRIALGPLQWQWQPAATLLRERKPEPTSLHRDALGDALGDESPLCSFIPQAFTKYLQHRDRVEIMVMAIKSLRCPSTYSIITAAHMVDILVEDTSFQAGQVQTIVWTIYGHLPSIKEVVAHNSLKKALLVLTNGHPTEVVASLLHCSPTCTQVAVAMWKIMFSEPQAAKKVLQELLSMLMNQSLHKTSTTDNPRILSLAATRTINEMLHQPTCLREVGAIFPQLFLALLFQVSFTTELTLREVPIFWKEHQEYPLTPIRSAVNSIRGLLCFMGFERETLAIEAQGGWDALLSAQTHLMGVSILAREMMKIPGALRCTIFCHLAELLRVKDCTWEMVAMVVFTEMLGCGDRSEDLDRALEIFPRYLQSQCLGVPSLVLRAILKLTQRPSTARRTLVLLPYIVELLQGAESDASAAALPVLSNMLRLLEGKASSLMALALADKLWPLFGDESNSVRELSIRLFQDTMGLVVGAERKQMKKEVWDSLLPLLLHLHDEDKSVAKASEEALCSAGRFLKWRQLVQLVETAQVWRICERLLAKKKKKAKDFLQQSQTYLKSPQEALQQEAVRFI</sequence>
<keyword evidence="5" id="KW-1185">Reference proteome</keyword>
<name>A0A7L4LNR1_GLAPT</name>
<evidence type="ECO:0000313" key="4">
    <source>
        <dbReference type="EMBL" id="NXY67026.1"/>
    </source>
</evidence>
<evidence type="ECO:0000259" key="2">
    <source>
        <dbReference type="Pfam" id="PF21047"/>
    </source>
</evidence>
<dbReference type="InterPro" id="IPR055406">
    <property type="entry name" value="HEAT_Maestro"/>
</dbReference>
<feature type="domain" description="Maestro-like HEAT-repeats" evidence="2">
    <location>
        <begin position="103"/>
        <end position="339"/>
    </location>
</feature>
<feature type="non-terminal residue" evidence="4">
    <location>
        <position position="1"/>
    </location>
</feature>
<dbReference type="Proteomes" id="UP000583049">
    <property type="component" value="Unassembled WGS sequence"/>
</dbReference>
<dbReference type="GO" id="GO:0005737">
    <property type="term" value="C:cytoplasm"/>
    <property type="evidence" value="ECO:0007669"/>
    <property type="project" value="TreeGrafter"/>
</dbReference>
<protein>
    <submittedName>
        <fullName evidence="4">MROH5 protein</fullName>
    </submittedName>
</protein>
<comment type="caution">
    <text evidence="4">The sequence shown here is derived from an EMBL/GenBank/DDBJ whole genome shotgun (WGS) entry which is preliminary data.</text>
</comment>